<comment type="caution">
    <text evidence="1">The sequence shown here is derived from an EMBL/GenBank/DDBJ whole genome shotgun (WGS) entry which is preliminary data.</text>
</comment>
<dbReference type="EMBL" id="JACGCM010002284">
    <property type="protein sequence ID" value="KAF6141908.1"/>
    <property type="molecule type" value="Genomic_DNA"/>
</dbReference>
<keyword evidence="2" id="KW-1185">Reference proteome</keyword>
<dbReference type="Proteomes" id="UP000541444">
    <property type="component" value="Unassembled WGS sequence"/>
</dbReference>
<proteinExistence type="predicted"/>
<dbReference type="OrthoDB" id="1100107at2759"/>
<protein>
    <submittedName>
        <fullName evidence="1">Uncharacterized protein</fullName>
    </submittedName>
</protein>
<gene>
    <name evidence="1" type="ORF">GIB67_037876</name>
</gene>
<dbReference type="AlphaFoldDB" id="A0A7J7LH82"/>
<name>A0A7J7LH82_9MAGN</name>
<organism evidence="1 2">
    <name type="scientific">Kingdonia uniflora</name>
    <dbReference type="NCBI Taxonomy" id="39325"/>
    <lineage>
        <taxon>Eukaryota</taxon>
        <taxon>Viridiplantae</taxon>
        <taxon>Streptophyta</taxon>
        <taxon>Embryophyta</taxon>
        <taxon>Tracheophyta</taxon>
        <taxon>Spermatophyta</taxon>
        <taxon>Magnoliopsida</taxon>
        <taxon>Ranunculales</taxon>
        <taxon>Circaeasteraceae</taxon>
        <taxon>Kingdonia</taxon>
    </lineage>
</organism>
<accession>A0A7J7LH82</accession>
<evidence type="ECO:0000313" key="1">
    <source>
        <dbReference type="EMBL" id="KAF6141908.1"/>
    </source>
</evidence>
<sequence length="61" mass="7316">MKVPISYSGNWQHNMNMDDFQLKNLKSHDYHILMQQLLPVLLMHSFKKLKPCCYPRVIDIL</sequence>
<evidence type="ECO:0000313" key="2">
    <source>
        <dbReference type="Proteomes" id="UP000541444"/>
    </source>
</evidence>
<reference evidence="1 2" key="1">
    <citation type="journal article" date="2020" name="IScience">
        <title>Genome Sequencing of the Endangered Kingdonia uniflora (Circaeasteraceae, Ranunculales) Reveals Potential Mechanisms of Evolutionary Specialization.</title>
        <authorList>
            <person name="Sun Y."/>
            <person name="Deng T."/>
            <person name="Zhang A."/>
            <person name="Moore M.J."/>
            <person name="Landis J.B."/>
            <person name="Lin N."/>
            <person name="Zhang H."/>
            <person name="Zhang X."/>
            <person name="Huang J."/>
            <person name="Zhang X."/>
            <person name="Sun H."/>
            <person name="Wang H."/>
        </authorList>
    </citation>
    <scope>NUCLEOTIDE SEQUENCE [LARGE SCALE GENOMIC DNA]</scope>
    <source>
        <strain evidence="1">TB1705</strain>
        <tissue evidence="1">Leaf</tissue>
    </source>
</reference>